<evidence type="ECO:0000313" key="2">
    <source>
        <dbReference type="EMBL" id="RRT31439.1"/>
    </source>
</evidence>
<dbReference type="EMBL" id="AMZH03039785">
    <property type="protein sequence ID" value="RRT31439.1"/>
    <property type="molecule type" value="Genomic_DNA"/>
</dbReference>
<comment type="caution">
    <text evidence="2">The sequence shown here is derived from an EMBL/GenBank/DDBJ whole genome shotgun (WGS) entry which is preliminary data.</text>
</comment>
<protein>
    <submittedName>
        <fullName evidence="2">Uncharacterized protein</fullName>
    </submittedName>
</protein>
<accession>A0A426WW37</accession>
<dbReference type="InterPro" id="IPR036312">
    <property type="entry name" value="Bifun_inhib/LTP/seed_sf"/>
</dbReference>
<reference evidence="2 3" key="1">
    <citation type="journal article" date="2014" name="Agronomy (Basel)">
        <title>A Draft Genome Sequence for Ensete ventricosum, the Drought-Tolerant Tree Against Hunger.</title>
        <authorList>
            <person name="Harrison J."/>
            <person name="Moore K.A."/>
            <person name="Paszkiewicz K."/>
            <person name="Jones T."/>
            <person name="Grant M."/>
            <person name="Ambacheew D."/>
            <person name="Muzemil S."/>
            <person name="Studholme D.J."/>
        </authorList>
    </citation>
    <scope>NUCLEOTIDE SEQUENCE [LARGE SCALE GENOMIC DNA]</scope>
</reference>
<organism evidence="2 3">
    <name type="scientific">Ensete ventricosum</name>
    <name type="common">Abyssinian banana</name>
    <name type="synonym">Musa ensete</name>
    <dbReference type="NCBI Taxonomy" id="4639"/>
    <lineage>
        <taxon>Eukaryota</taxon>
        <taxon>Viridiplantae</taxon>
        <taxon>Streptophyta</taxon>
        <taxon>Embryophyta</taxon>
        <taxon>Tracheophyta</taxon>
        <taxon>Spermatophyta</taxon>
        <taxon>Magnoliopsida</taxon>
        <taxon>Liliopsida</taxon>
        <taxon>Zingiberales</taxon>
        <taxon>Musaceae</taxon>
        <taxon>Ensete</taxon>
    </lineage>
</organism>
<dbReference type="SUPFAM" id="SSF47699">
    <property type="entry name" value="Bifunctional inhibitor/lipid-transfer protein/seed storage 2S albumin"/>
    <property type="match status" value="1"/>
</dbReference>
<evidence type="ECO:0000313" key="3">
    <source>
        <dbReference type="Proteomes" id="UP000287651"/>
    </source>
</evidence>
<name>A0A426WW37_ENSVE</name>
<sequence>MAAKRLIRCFQVYGYVIPCPGSRRSGPITKCYCSGSKSLVAVARTTQDCRTTCGCNKTAIEVPPPVDFDRVGQPPGQRGISLSYNNNPIVDGKSKE</sequence>
<evidence type="ECO:0000256" key="1">
    <source>
        <dbReference type="SAM" id="MobiDB-lite"/>
    </source>
</evidence>
<feature type="region of interest" description="Disordered" evidence="1">
    <location>
        <begin position="71"/>
        <end position="96"/>
    </location>
</feature>
<proteinExistence type="predicted"/>
<dbReference type="AlphaFoldDB" id="A0A426WW37"/>
<gene>
    <name evidence="2" type="ORF">B296_00052595</name>
</gene>
<dbReference type="Proteomes" id="UP000287651">
    <property type="component" value="Unassembled WGS sequence"/>
</dbReference>
<dbReference type="Gene3D" id="1.10.110.10">
    <property type="entry name" value="Plant lipid-transfer and hydrophobic proteins"/>
    <property type="match status" value="1"/>
</dbReference>